<feature type="transmembrane region" description="Helical" evidence="1">
    <location>
        <begin position="55"/>
        <end position="74"/>
    </location>
</feature>
<feature type="transmembrane region" description="Helical" evidence="1">
    <location>
        <begin position="203"/>
        <end position="226"/>
    </location>
</feature>
<evidence type="ECO:0000256" key="1">
    <source>
        <dbReference type="SAM" id="Phobius"/>
    </source>
</evidence>
<protein>
    <recommendedName>
        <fullName evidence="4">DUF624 domain-containing protein</fullName>
    </recommendedName>
</protein>
<gene>
    <name evidence="2" type="ORF">AEST_08600</name>
</gene>
<feature type="transmembrane region" description="Helical" evidence="1">
    <location>
        <begin position="120"/>
        <end position="142"/>
    </location>
</feature>
<feature type="transmembrane region" description="Helical" evidence="1">
    <location>
        <begin position="162"/>
        <end position="191"/>
    </location>
</feature>
<dbReference type="PATRIC" id="fig|1197174.4.peg.844"/>
<name>J2IID0_9ALTE</name>
<reference evidence="2 3" key="1">
    <citation type="journal article" date="2012" name="J. Bacteriol.">
        <title>Genome Sequence of Pectin-Degrading Alishewanella aestuarii Strain B11T, Isolated from Tidal Flat Sediment.</title>
        <authorList>
            <person name="Jung J."/>
            <person name="Choi S."/>
            <person name="Chun J."/>
            <person name="Park W."/>
        </authorList>
    </citation>
    <scope>NUCLEOTIDE SEQUENCE [LARGE SCALE GENOMIC DNA]</scope>
    <source>
        <strain evidence="2 3">B11</strain>
    </source>
</reference>
<proteinExistence type="predicted"/>
<dbReference type="Proteomes" id="UP000012043">
    <property type="component" value="Unassembled WGS sequence"/>
</dbReference>
<sequence>MQRLQYDSAIFRRDAELNCGARVEKPFQIKLIIRRLPANAAIGWIKQAWEIFKQYPLVFIQMLLLTFVFTFLAAQFTLTFIIAVFASPFLTAGLYGAIVGVQQQQKIDIMWLFRPFQQAFCRQVLIMIAALNFLLSVPLMHFREHLYTAMVNAQQSGEQEPLLLLQMILLVAGLLITTMLFAYAVAIAYFLKEQRVLLILQASFLACWRNIPALLLFGLLSLGLLLLTVPTMLLGLVVVVPLLNIAFFLSFNELFALKLAAGKDAVLEV</sequence>
<organism evidence="2 3">
    <name type="scientific">Alishewanella aestuarii B11</name>
    <dbReference type="NCBI Taxonomy" id="1197174"/>
    <lineage>
        <taxon>Bacteria</taxon>
        <taxon>Pseudomonadati</taxon>
        <taxon>Pseudomonadota</taxon>
        <taxon>Gammaproteobacteria</taxon>
        <taxon>Alteromonadales</taxon>
        <taxon>Alteromonadaceae</taxon>
        <taxon>Alishewanella</taxon>
    </lineage>
</organism>
<evidence type="ECO:0000313" key="2">
    <source>
        <dbReference type="EMBL" id="EJI86544.1"/>
    </source>
</evidence>
<comment type="caution">
    <text evidence="2">The sequence shown here is derived from an EMBL/GenBank/DDBJ whole genome shotgun (WGS) entry which is preliminary data.</text>
</comment>
<evidence type="ECO:0000313" key="3">
    <source>
        <dbReference type="Proteomes" id="UP000012043"/>
    </source>
</evidence>
<dbReference type="AlphaFoldDB" id="J2IID0"/>
<keyword evidence="1" id="KW-1133">Transmembrane helix</keyword>
<keyword evidence="1" id="KW-0812">Transmembrane</keyword>
<dbReference type="EMBL" id="ALAB01000005">
    <property type="protein sequence ID" value="EJI86544.1"/>
    <property type="molecule type" value="Genomic_DNA"/>
</dbReference>
<accession>J2IID0</accession>
<keyword evidence="1" id="KW-0472">Membrane</keyword>
<evidence type="ECO:0008006" key="4">
    <source>
        <dbReference type="Google" id="ProtNLM"/>
    </source>
</evidence>
<feature type="transmembrane region" description="Helical" evidence="1">
    <location>
        <begin position="80"/>
        <end position="99"/>
    </location>
</feature>
<feature type="transmembrane region" description="Helical" evidence="1">
    <location>
        <begin position="232"/>
        <end position="251"/>
    </location>
</feature>
<keyword evidence="3" id="KW-1185">Reference proteome</keyword>